<gene>
    <name evidence="1" type="ORF">TSPI_04054</name>
</gene>
<comment type="caution">
    <text evidence="1">The sequence shown here is derived from an EMBL/GenBank/DDBJ whole genome shotgun (WGS) entry which is preliminary data.</text>
</comment>
<evidence type="ECO:0000313" key="2">
    <source>
        <dbReference type="Proteomes" id="UP001558632"/>
    </source>
</evidence>
<accession>A0ABR3K9P5</accession>
<reference evidence="1 2" key="1">
    <citation type="submission" date="2024-07" db="EMBL/GenBank/DDBJ databases">
        <title>Enhanced genomic and transcriptomic resources for Trichinella pseudospiralis and T. spiralis underpin the discovery of pronounced molecular differences between stages and species.</title>
        <authorList>
            <person name="Pasi K.K."/>
            <person name="La Rosa G."/>
            <person name="Gomez-Morales M.A."/>
            <person name="Tosini F."/>
            <person name="Sumanam S."/>
            <person name="Young N.D."/>
            <person name="Chang B.C."/>
            <person name="Robin G.B."/>
        </authorList>
    </citation>
    <scope>NUCLEOTIDE SEQUENCE [LARGE SCALE GENOMIC DNA]</scope>
    <source>
        <strain evidence="1">ISS534</strain>
    </source>
</reference>
<organism evidence="1 2">
    <name type="scientific">Trichinella spiralis</name>
    <name type="common">Trichina worm</name>
    <dbReference type="NCBI Taxonomy" id="6334"/>
    <lineage>
        <taxon>Eukaryota</taxon>
        <taxon>Metazoa</taxon>
        <taxon>Ecdysozoa</taxon>
        <taxon>Nematoda</taxon>
        <taxon>Enoplea</taxon>
        <taxon>Dorylaimia</taxon>
        <taxon>Trichinellida</taxon>
        <taxon>Trichinellidae</taxon>
        <taxon>Trichinella</taxon>
    </lineage>
</organism>
<dbReference type="EMBL" id="JBEUSY010000444">
    <property type="protein sequence ID" value="KAL1232879.1"/>
    <property type="molecule type" value="Genomic_DNA"/>
</dbReference>
<keyword evidence="1" id="KW-0675">Receptor</keyword>
<sequence length="81" mass="9018">MLPKTTSLLILQYASFGKASLKACLLSYSLFEVSRGVSVVWPRRIHQATGDSLSFKPFLQNLIPAVPFPERLVQQSSNSLH</sequence>
<dbReference type="Proteomes" id="UP001558632">
    <property type="component" value="Unassembled WGS sequence"/>
</dbReference>
<keyword evidence="2" id="KW-1185">Reference proteome</keyword>
<evidence type="ECO:0000313" key="1">
    <source>
        <dbReference type="EMBL" id="KAL1232879.1"/>
    </source>
</evidence>
<protein>
    <submittedName>
        <fullName evidence="1">Peripheral-type benzodiazepine receptor-associated protein</fullName>
    </submittedName>
</protein>
<name>A0ABR3K9P5_TRISP</name>
<proteinExistence type="predicted"/>